<evidence type="ECO:0000259" key="13">
    <source>
        <dbReference type="Pfam" id="PF00441"/>
    </source>
</evidence>
<dbReference type="Proteomes" id="UP001043456">
    <property type="component" value="Unassembled WGS sequence"/>
</dbReference>
<dbReference type="PANTHER" id="PTHR43884:SF18">
    <property type="entry name" value="ISOVALERYL-COENZYME A DEHYDROGENASE"/>
    <property type="match status" value="1"/>
</dbReference>
<dbReference type="GeneID" id="67003290"/>
<feature type="binding site" evidence="10">
    <location>
        <begin position="443"/>
        <end position="444"/>
    </location>
    <ligand>
        <name>substrate</name>
    </ligand>
</feature>
<evidence type="ECO:0000256" key="1">
    <source>
        <dbReference type="ARBA" id="ARBA00001974"/>
    </source>
</evidence>
<dbReference type="FunFam" id="1.10.540.10:FF:000021">
    <property type="entry name" value="Isovaleryl-CoA dehydrogenase IvdA"/>
    <property type="match status" value="1"/>
</dbReference>
<evidence type="ECO:0000259" key="14">
    <source>
        <dbReference type="Pfam" id="PF02770"/>
    </source>
</evidence>
<evidence type="ECO:0000256" key="3">
    <source>
        <dbReference type="ARBA" id="ARBA00009347"/>
    </source>
</evidence>
<dbReference type="RefSeq" id="XP_043156561.1">
    <property type="nucleotide sequence ID" value="XM_043300626.1"/>
</dbReference>
<protein>
    <recommendedName>
        <fullName evidence="18">Acyl-CoA dehydrogenase NM domain-like protein</fullName>
    </recommendedName>
</protein>
<dbReference type="OrthoDB" id="9988775at2759"/>
<name>A0A9P3BD84_9EURO</name>
<evidence type="ECO:0000256" key="7">
    <source>
        <dbReference type="ARBA" id="ARBA00023002"/>
    </source>
</evidence>
<dbReference type="InterPro" id="IPR037069">
    <property type="entry name" value="AcylCoA_DH/ox_N_sf"/>
</dbReference>
<dbReference type="Pfam" id="PF00441">
    <property type="entry name" value="Acyl-CoA_dh_1"/>
    <property type="match status" value="1"/>
</dbReference>
<evidence type="ECO:0000256" key="8">
    <source>
        <dbReference type="ARBA" id="ARBA00023128"/>
    </source>
</evidence>
<dbReference type="InterPro" id="IPR009100">
    <property type="entry name" value="AcylCoA_DH/oxidase_NM_dom_sf"/>
</dbReference>
<keyword evidence="7 12" id="KW-0560">Oxidoreductase</keyword>
<dbReference type="EMBL" id="BHVY01000003">
    <property type="protein sequence ID" value="GIJ85814.1"/>
    <property type="molecule type" value="Genomic_DNA"/>
</dbReference>
<dbReference type="InterPro" id="IPR036250">
    <property type="entry name" value="AcylCo_DH-like_C"/>
</dbReference>
<dbReference type="GO" id="GO:0005739">
    <property type="term" value="C:mitochondrion"/>
    <property type="evidence" value="ECO:0007669"/>
    <property type="project" value="UniProtKB-SubCell"/>
</dbReference>
<feature type="binding site" evidence="11">
    <location>
        <begin position="416"/>
        <end position="420"/>
    </location>
    <ligand>
        <name>FAD</name>
        <dbReference type="ChEBI" id="CHEBI:57692"/>
    </ligand>
</feature>
<dbReference type="InterPro" id="IPR034183">
    <property type="entry name" value="IVD"/>
</dbReference>
<dbReference type="GO" id="GO:0008470">
    <property type="term" value="F:3-methylbutanoyl-CoA dehydrogenase activity"/>
    <property type="evidence" value="ECO:0007669"/>
    <property type="project" value="TreeGrafter"/>
</dbReference>
<feature type="domain" description="Acyl-CoA dehydrogenase/oxidase C-terminal" evidence="13">
    <location>
        <begin position="303"/>
        <end position="456"/>
    </location>
</feature>
<feature type="binding site" evidence="11">
    <location>
        <position position="342"/>
    </location>
    <ligand>
        <name>FAD</name>
        <dbReference type="ChEBI" id="CHEBI:57692"/>
    </ligand>
</feature>
<dbReference type="Gene3D" id="2.40.110.10">
    <property type="entry name" value="Butyryl-CoA Dehydrogenase, subunit A, domain 2"/>
    <property type="match status" value="1"/>
</dbReference>
<evidence type="ECO:0008006" key="18">
    <source>
        <dbReference type="Google" id="ProtNLM"/>
    </source>
</evidence>
<dbReference type="CDD" id="cd01156">
    <property type="entry name" value="IVD"/>
    <property type="match status" value="1"/>
</dbReference>
<evidence type="ECO:0000313" key="17">
    <source>
        <dbReference type="Proteomes" id="UP001043456"/>
    </source>
</evidence>
<dbReference type="InterPro" id="IPR046373">
    <property type="entry name" value="Acyl-CoA_Oxase/DH_mid-dom_sf"/>
</dbReference>
<evidence type="ECO:0000256" key="9">
    <source>
        <dbReference type="PIRSR" id="PIRSR634183-1"/>
    </source>
</evidence>
<evidence type="ECO:0000313" key="16">
    <source>
        <dbReference type="EMBL" id="GIJ85814.1"/>
    </source>
</evidence>
<evidence type="ECO:0000256" key="2">
    <source>
        <dbReference type="ARBA" id="ARBA00004173"/>
    </source>
</evidence>
<feature type="binding site" evidence="11">
    <location>
        <begin position="230"/>
        <end position="232"/>
    </location>
    <ligand>
        <name>FAD</name>
        <dbReference type="ChEBI" id="CHEBI:57692"/>
    </ligand>
</feature>
<dbReference type="Pfam" id="PF02771">
    <property type="entry name" value="Acyl-CoA_dh_N"/>
    <property type="match status" value="1"/>
</dbReference>
<dbReference type="InterPro" id="IPR006089">
    <property type="entry name" value="Acyl-CoA_DH_CS"/>
</dbReference>
<keyword evidence="8" id="KW-0496">Mitochondrion</keyword>
<dbReference type="SUPFAM" id="SSF47203">
    <property type="entry name" value="Acyl-CoA dehydrogenase C-terminal domain-like"/>
    <property type="match status" value="1"/>
</dbReference>
<comment type="caution">
    <text evidence="16">The sequence shown here is derived from an EMBL/GenBank/DDBJ whole genome shotgun (WGS) entry which is preliminary data.</text>
</comment>
<feature type="binding site" evidence="10">
    <location>
        <begin position="314"/>
        <end position="317"/>
    </location>
    <ligand>
        <name>substrate</name>
    </ligand>
</feature>
<gene>
    <name evidence="16" type="ORF">Asppvi_004678</name>
</gene>
<evidence type="ECO:0000256" key="6">
    <source>
        <dbReference type="ARBA" id="ARBA00022946"/>
    </source>
</evidence>
<dbReference type="FunFam" id="2.40.110.10:FF:000004">
    <property type="entry name" value="Isovaleryl-CoA dehydrogenase, mitochondrial"/>
    <property type="match status" value="1"/>
</dbReference>
<evidence type="ECO:0000259" key="15">
    <source>
        <dbReference type="Pfam" id="PF02771"/>
    </source>
</evidence>
<reference evidence="16 17" key="1">
    <citation type="submission" date="2018-10" db="EMBL/GenBank/DDBJ databases">
        <title>Pan-genome distribution and transcriptional activeness of fungal secondary metabolism genes in Aspergillus section Fumigati.</title>
        <authorList>
            <person name="Takahashi H."/>
            <person name="Umemura M."/>
            <person name="Ninomiya A."/>
            <person name="Kusuya Y."/>
            <person name="Urayama S."/>
            <person name="Shimizu M."/>
            <person name="Watanabe A."/>
            <person name="Kamei K."/>
            <person name="Yaguchi T."/>
            <person name="Hagiwara D."/>
        </authorList>
    </citation>
    <scope>NUCLEOTIDE SEQUENCE [LARGE SCALE GENOMIC DNA]</scope>
    <source>
        <strain evidence="16 17">IFM 55266</strain>
    </source>
</reference>
<dbReference type="GO" id="GO:0050660">
    <property type="term" value="F:flavin adenine dinucleotide binding"/>
    <property type="evidence" value="ECO:0007669"/>
    <property type="project" value="InterPro"/>
</dbReference>
<evidence type="ECO:0000256" key="11">
    <source>
        <dbReference type="PIRSR" id="PIRSR634183-3"/>
    </source>
</evidence>
<dbReference type="InterPro" id="IPR006091">
    <property type="entry name" value="Acyl-CoA_Oxase/DH_mid-dom"/>
</dbReference>
<dbReference type="Gene3D" id="1.20.140.10">
    <property type="entry name" value="Butyryl-CoA Dehydrogenase, subunit A, domain 3"/>
    <property type="match status" value="1"/>
</dbReference>
<feature type="domain" description="Acyl-CoA dehydrogenase/oxidase N-terminal" evidence="15">
    <location>
        <begin position="80"/>
        <end position="192"/>
    </location>
</feature>
<feature type="active site" description="Proton acceptor" evidence="9">
    <location>
        <position position="316"/>
    </location>
</feature>
<comment type="subcellular location">
    <subcellularLocation>
        <location evidence="2">Mitochondrion</location>
    </subcellularLocation>
</comment>
<dbReference type="PANTHER" id="PTHR43884">
    <property type="entry name" value="ACYL-COA DEHYDROGENASE"/>
    <property type="match status" value="1"/>
</dbReference>
<dbReference type="PROSITE" id="PS00073">
    <property type="entry name" value="ACYL_COA_DH_2"/>
    <property type="match status" value="1"/>
</dbReference>
<organism evidence="16 17">
    <name type="scientific">Aspergillus pseudoviridinutans</name>
    <dbReference type="NCBI Taxonomy" id="1517512"/>
    <lineage>
        <taxon>Eukaryota</taxon>
        <taxon>Fungi</taxon>
        <taxon>Dikarya</taxon>
        <taxon>Ascomycota</taxon>
        <taxon>Pezizomycotina</taxon>
        <taxon>Eurotiomycetes</taxon>
        <taxon>Eurotiomycetidae</taxon>
        <taxon>Eurotiales</taxon>
        <taxon>Aspergillaceae</taxon>
        <taxon>Aspergillus</taxon>
        <taxon>Aspergillus subgen. Fumigati</taxon>
    </lineage>
</organism>
<keyword evidence="17" id="KW-1185">Reference proteome</keyword>
<keyword evidence="5 11" id="KW-0274">FAD</keyword>
<dbReference type="AlphaFoldDB" id="A0A9P3BD84"/>
<dbReference type="InterPro" id="IPR009075">
    <property type="entry name" value="AcylCo_DH/oxidase_C"/>
</dbReference>
<keyword evidence="4 12" id="KW-0285">Flavoprotein</keyword>
<dbReference type="GO" id="GO:0006552">
    <property type="term" value="P:L-leucine catabolic process"/>
    <property type="evidence" value="ECO:0007669"/>
    <property type="project" value="TreeGrafter"/>
</dbReference>
<feature type="binding site" evidence="10">
    <location>
        <position position="206"/>
    </location>
    <ligand>
        <name>substrate</name>
    </ligand>
</feature>
<keyword evidence="6" id="KW-0809">Transit peptide</keyword>
<feature type="binding site" evidence="10">
    <location>
        <begin position="252"/>
        <end position="253"/>
    </location>
    <ligand>
        <name>substrate</name>
    </ligand>
</feature>
<dbReference type="PROSITE" id="PS00072">
    <property type="entry name" value="ACYL_COA_DH_1"/>
    <property type="match status" value="1"/>
</dbReference>
<feature type="binding site" evidence="11">
    <location>
        <position position="353"/>
    </location>
    <ligand>
        <name>FAD</name>
        <dbReference type="ChEBI" id="CHEBI:57692"/>
    </ligand>
</feature>
<comment type="cofactor">
    <cofactor evidence="1 11 12">
        <name>FAD</name>
        <dbReference type="ChEBI" id="CHEBI:57692"/>
    </cofactor>
</comment>
<dbReference type="FunFam" id="1.20.140.10:FF:000003">
    <property type="entry name" value="isovaleryl-CoA dehydrogenase, mitochondrial"/>
    <property type="match status" value="1"/>
</dbReference>
<dbReference type="InterPro" id="IPR013786">
    <property type="entry name" value="AcylCoA_DH/ox_N"/>
</dbReference>
<dbReference type="Gene3D" id="1.10.540.10">
    <property type="entry name" value="Acyl-CoA dehydrogenase/oxidase, N-terminal domain"/>
    <property type="match status" value="1"/>
</dbReference>
<sequence>MQPSSAFILLLIFIILFRYLRILKSPLEECLFSPTMASVASLFRTSSRTLCRMRTPLIYTPASRSLATKHPKGFVPPTEDELLELRERVQEFTRREIPEEVAARTDSQNEFPAEMWKKLGDAGFLGVTANEDYGGLGMGYQAHCVVMEELSRASGSIALSYAAHSQLCVNQLSLNGTEDQKARFLPGLLSGEKIGALAMSEHSAGSDVVSMKTTAKAVDGGWVLNGTKMWITNGPDADYIVVYAKTEPEKGSKGISAFVVEKTFKGFSCARKLDKLGMRGSNTGELVFEDVFVPKENLLGELNKGVRVLMEGLDLERLVLSAGPLGIMQAALDLVLPYTHTRKQFGTPIAHNQLIQGKLADMYTKLAASRSYTYATARHIDNSAATGEVSIRTQDCAGAILYAAERATECALDAIQLMGGNGYINEIPAGRLLRDAKLYEIGAGTSEIRRMVIGRAFNKEYA</sequence>
<comment type="similarity">
    <text evidence="3 12">Belongs to the acyl-CoA dehydrogenase family.</text>
</comment>
<dbReference type="SUPFAM" id="SSF56645">
    <property type="entry name" value="Acyl-CoA dehydrogenase NM domain-like"/>
    <property type="match status" value="1"/>
</dbReference>
<evidence type="ECO:0000256" key="12">
    <source>
        <dbReference type="RuleBase" id="RU362125"/>
    </source>
</evidence>
<evidence type="ECO:0000256" key="10">
    <source>
        <dbReference type="PIRSR" id="PIRSR634183-2"/>
    </source>
</evidence>
<feature type="binding site" evidence="11">
    <location>
        <begin position="445"/>
        <end position="447"/>
    </location>
    <ligand>
        <name>FAD</name>
        <dbReference type="ChEBI" id="CHEBI:57692"/>
    </ligand>
</feature>
<evidence type="ECO:0000256" key="5">
    <source>
        <dbReference type="ARBA" id="ARBA00022827"/>
    </source>
</evidence>
<feature type="domain" description="Acyl-CoA oxidase/dehydrogenase middle" evidence="14">
    <location>
        <begin position="196"/>
        <end position="291"/>
    </location>
</feature>
<accession>A0A9P3BD84</accession>
<evidence type="ECO:0000256" key="4">
    <source>
        <dbReference type="ARBA" id="ARBA00022630"/>
    </source>
</evidence>
<feature type="binding site" evidence="11">
    <location>
        <begin position="197"/>
        <end position="206"/>
    </location>
    <ligand>
        <name>FAD</name>
        <dbReference type="ChEBI" id="CHEBI:57692"/>
    </ligand>
</feature>
<dbReference type="Pfam" id="PF02770">
    <property type="entry name" value="Acyl-CoA_dh_M"/>
    <property type="match status" value="1"/>
</dbReference>
<proteinExistence type="inferred from homology"/>